<gene>
    <name evidence="1" type="ORF">GA0061101_1356</name>
</gene>
<accession>A0A1C3XEW0</accession>
<reference evidence="1 2" key="1">
    <citation type="submission" date="2016-08" db="EMBL/GenBank/DDBJ databases">
        <authorList>
            <person name="Seilhamer J.J."/>
        </authorList>
    </citation>
    <scope>NUCLEOTIDE SEQUENCE [LARGE SCALE GENOMIC DNA]</scope>
    <source>
        <strain evidence="1 2">P1-7</strain>
    </source>
</reference>
<evidence type="ECO:0000313" key="1">
    <source>
        <dbReference type="EMBL" id="SCB50803.1"/>
    </source>
</evidence>
<protein>
    <submittedName>
        <fullName evidence="1">Uncharacterized protein</fullName>
    </submittedName>
</protein>
<dbReference type="EMBL" id="FMAF01000035">
    <property type="protein sequence ID" value="SCB50803.1"/>
    <property type="molecule type" value="Genomic_DNA"/>
</dbReference>
<dbReference type="OrthoDB" id="7875733at2"/>
<proteinExistence type="predicted"/>
<sequence>MGQMIEFPEAFPALAGEGTNDLPWDSVSDMISRVAFPSAVFFLASAMFEAHKQSPRAAALFATQQRWLLSHAAVAHFFRPIGDVEPGLSRRSLGLLATFLGLASRNTAYTFFDESMKYGVIQAIDSQVAGHRREAKPSLDSLSLLALWYNLHFQALDLLDGGQRHVQFSTQWESLLPLIQPVVANALFFTPEVRTPGPLYRIFSWIDSGGWVMDRLIAGVDRQSFPGPERYLTDVNSIAYLARATGLSSAHTSRKISEAQAIGGLGWAGRPGHSPMWISRGFYDEYAAFQAQKLLILDGALANALGSGSTVSRGAHNCE</sequence>
<dbReference type="AlphaFoldDB" id="A0A1C3XEW0"/>
<dbReference type="Proteomes" id="UP000199205">
    <property type="component" value="Unassembled WGS sequence"/>
</dbReference>
<organism evidence="1 2">
    <name type="scientific">Rhizobium lusitanum</name>
    <dbReference type="NCBI Taxonomy" id="293958"/>
    <lineage>
        <taxon>Bacteria</taxon>
        <taxon>Pseudomonadati</taxon>
        <taxon>Pseudomonadota</taxon>
        <taxon>Alphaproteobacteria</taxon>
        <taxon>Hyphomicrobiales</taxon>
        <taxon>Rhizobiaceae</taxon>
        <taxon>Rhizobium/Agrobacterium group</taxon>
        <taxon>Rhizobium</taxon>
    </lineage>
</organism>
<evidence type="ECO:0000313" key="2">
    <source>
        <dbReference type="Proteomes" id="UP000199205"/>
    </source>
</evidence>
<name>A0A1C3XEW0_9HYPH</name>